<reference evidence="2 3" key="2">
    <citation type="submission" date="2014-05" db="EMBL/GenBank/DDBJ databases">
        <title>Genome sequence of the 3-chlorobenzoate degrading bacterium Pseudomonas knackmussii B13 shows multiple evidence for horizontal gene transfer.</title>
        <authorList>
            <person name="Miyazaki R."/>
            <person name="Bertelli C."/>
            <person name="Falquet L."/>
            <person name="Robinson-Rechavi M."/>
            <person name="Gharib W."/>
            <person name="Roy S."/>
            <person name="Van der Meer J.R."/>
        </authorList>
    </citation>
    <scope>NUCLEOTIDE SEQUENCE [LARGE SCALE GENOMIC DNA]</scope>
    <source>
        <strain evidence="2 3">B13</strain>
    </source>
</reference>
<organism evidence="2 3">
    <name type="scientific">Pseudomonas knackmussii (strain DSM 6978 / CCUG 54928 / LMG 23759 / B13)</name>
    <dbReference type="NCBI Taxonomy" id="1301098"/>
    <lineage>
        <taxon>Bacteria</taxon>
        <taxon>Pseudomonadati</taxon>
        <taxon>Pseudomonadota</taxon>
        <taxon>Gammaproteobacteria</taxon>
        <taxon>Pseudomonadales</taxon>
        <taxon>Pseudomonadaceae</taxon>
        <taxon>Pseudomonas</taxon>
    </lineage>
</organism>
<keyword evidence="3" id="KW-1185">Reference proteome</keyword>
<sequence length="285" mass="32742">MDIAPPLRRPLLPRLPHLLVTLLGIVLLALAWRFQPELLGFLGVAALPVYLGVALPHWVGRCERLQRIRKARQQSVDHWGFCGRDRPGPWVNYIDYPLTVECAELRERFFYSEWLVIHDGRIIVNPGHSSVAPERGEVSYHFDRPRTYAWDGCSPKIPFYWLAIIGTPDWWEHRENVQFIRNGRVESKEVFWPVAHHASLVHDALYQFLNVAPVRKELADRLFHRMLLESGIPRPLAWLYFLAVVHGGARETRGLDNPDSTLNCLTAIPCKQDGALKAPPLFTLT</sequence>
<reference evidence="2 3" key="1">
    <citation type="submission" date="2013-03" db="EMBL/GenBank/DDBJ databases">
        <authorList>
            <person name="Linke B."/>
        </authorList>
    </citation>
    <scope>NUCLEOTIDE SEQUENCE [LARGE SCALE GENOMIC DNA]</scope>
    <source>
        <strain evidence="2 3">B13</strain>
    </source>
</reference>
<dbReference type="RefSeq" id="WP_052355324.1">
    <property type="nucleotide sequence ID" value="NZ_HG322950.1"/>
</dbReference>
<feature type="transmembrane region" description="Helical" evidence="1">
    <location>
        <begin position="38"/>
        <end position="60"/>
    </location>
</feature>
<keyword evidence="1" id="KW-1133">Transmembrane helix</keyword>
<proteinExistence type="predicted"/>
<dbReference type="Proteomes" id="UP000025241">
    <property type="component" value="Chromosome I"/>
</dbReference>
<dbReference type="EMBL" id="HG322950">
    <property type="protein sequence ID" value="CDF85169.1"/>
    <property type="molecule type" value="Genomic_DNA"/>
</dbReference>
<keyword evidence="1" id="KW-0472">Membrane</keyword>
<gene>
    <name evidence="2" type="ORF">PKB_3832</name>
</gene>
<dbReference type="Pfam" id="PF07087">
    <property type="entry name" value="DUF1353"/>
    <property type="match status" value="1"/>
</dbReference>
<name>A0A024HKL1_PSEKB</name>
<dbReference type="AlphaFoldDB" id="A0A024HKL1"/>
<evidence type="ECO:0008006" key="4">
    <source>
        <dbReference type="Google" id="ProtNLM"/>
    </source>
</evidence>
<evidence type="ECO:0000313" key="2">
    <source>
        <dbReference type="EMBL" id="CDF85169.1"/>
    </source>
</evidence>
<evidence type="ECO:0000313" key="3">
    <source>
        <dbReference type="Proteomes" id="UP000025241"/>
    </source>
</evidence>
<feature type="transmembrane region" description="Helical" evidence="1">
    <location>
        <begin position="12"/>
        <end position="32"/>
    </location>
</feature>
<accession>A0A024HKL1</accession>
<dbReference type="InterPro" id="IPR010767">
    <property type="entry name" value="Phage_CGC-2007_Cje0229"/>
</dbReference>
<keyword evidence="1" id="KW-0812">Transmembrane</keyword>
<dbReference type="HOGENOM" id="CLU_976159_0_0_6"/>
<dbReference type="PATRIC" id="fig|1301098.3.peg.3842"/>
<dbReference type="OrthoDB" id="8706764at2"/>
<evidence type="ECO:0000256" key="1">
    <source>
        <dbReference type="SAM" id="Phobius"/>
    </source>
</evidence>
<dbReference type="KEGG" id="pkc:PKB_3832"/>
<protein>
    <recommendedName>
        <fullName evidence="4">DUF1353 domain-containing protein</fullName>
    </recommendedName>
</protein>